<evidence type="ECO:0000259" key="5">
    <source>
        <dbReference type="PROSITE" id="PS50072"/>
    </source>
</evidence>
<keyword evidence="2 4" id="KW-0697">Rotamase</keyword>
<evidence type="ECO:0000313" key="6">
    <source>
        <dbReference type="EMBL" id="GGL99217.1"/>
    </source>
</evidence>
<dbReference type="InterPro" id="IPR002130">
    <property type="entry name" value="Cyclophilin-type_PPIase_dom"/>
</dbReference>
<comment type="function">
    <text evidence="4">PPIases accelerate the folding of proteins. It catalyzes the cis-trans isomerization of proline imidic peptide bonds in oligopeptides.</text>
</comment>
<keyword evidence="4" id="KW-0732">Signal</keyword>
<keyword evidence="3 4" id="KW-0413">Isomerase</keyword>
<feature type="chain" id="PRO_5044982496" description="Peptidyl-prolyl cis-trans isomerase" evidence="4">
    <location>
        <begin position="20"/>
        <end position="183"/>
    </location>
</feature>
<dbReference type="CDD" id="cd01920">
    <property type="entry name" value="cyclophilin_EcCYP_like"/>
    <property type="match status" value="1"/>
</dbReference>
<dbReference type="Gene3D" id="2.40.100.10">
    <property type="entry name" value="Cyclophilin-like"/>
    <property type="match status" value="1"/>
</dbReference>
<dbReference type="SUPFAM" id="SSF50891">
    <property type="entry name" value="Cyclophilin-like"/>
    <property type="match status" value="1"/>
</dbReference>
<dbReference type="InterPro" id="IPR020892">
    <property type="entry name" value="Cyclophilin-type_PPIase_CS"/>
</dbReference>
<dbReference type="PANTHER" id="PTHR43246">
    <property type="entry name" value="PEPTIDYL-PROLYL CIS-TRANS ISOMERASE CYP38, CHLOROPLASTIC"/>
    <property type="match status" value="1"/>
</dbReference>
<comment type="catalytic activity">
    <reaction evidence="4">
        <text>[protein]-peptidylproline (omega=180) = [protein]-peptidylproline (omega=0)</text>
        <dbReference type="Rhea" id="RHEA:16237"/>
        <dbReference type="Rhea" id="RHEA-COMP:10747"/>
        <dbReference type="Rhea" id="RHEA-COMP:10748"/>
        <dbReference type="ChEBI" id="CHEBI:83833"/>
        <dbReference type="ChEBI" id="CHEBI:83834"/>
        <dbReference type="EC" id="5.2.1.8"/>
    </reaction>
</comment>
<dbReference type="InterPro" id="IPR044665">
    <property type="entry name" value="E_coli_cyclophilin_A-like"/>
</dbReference>
<keyword evidence="7" id="KW-1185">Reference proteome</keyword>
<gene>
    <name evidence="6" type="primary">ppiA</name>
    <name evidence="6" type="ORF">GCM10009425_07930</name>
</gene>
<feature type="domain" description="PPIase cyclophilin-type" evidence="5">
    <location>
        <begin position="32"/>
        <end position="182"/>
    </location>
</feature>
<dbReference type="Pfam" id="PF00160">
    <property type="entry name" value="Pro_isomerase"/>
    <property type="match status" value="1"/>
</dbReference>
<name>A0ABQ2GK25_9PSED</name>
<accession>A0ABQ2GK25</accession>
<dbReference type="EMBL" id="BMNW01000002">
    <property type="protein sequence ID" value="GGL99217.1"/>
    <property type="molecule type" value="Genomic_DNA"/>
</dbReference>
<feature type="signal peptide" evidence="4">
    <location>
        <begin position="1"/>
        <end position="19"/>
    </location>
</feature>
<dbReference type="PROSITE" id="PS00170">
    <property type="entry name" value="CSA_PPIASE_1"/>
    <property type="match status" value="1"/>
</dbReference>
<comment type="similarity">
    <text evidence="1 4">Belongs to the cyclophilin-type PPIase family.</text>
</comment>
<reference evidence="7" key="1">
    <citation type="journal article" date="2019" name="Int. J. Syst. Evol. Microbiol.">
        <title>The Global Catalogue of Microorganisms (GCM) 10K type strain sequencing project: providing services to taxonomists for standard genome sequencing and annotation.</title>
        <authorList>
            <consortium name="The Broad Institute Genomics Platform"/>
            <consortium name="The Broad Institute Genome Sequencing Center for Infectious Disease"/>
            <person name="Wu L."/>
            <person name="Ma J."/>
        </authorList>
    </citation>
    <scope>NUCLEOTIDE SEQUENCE [LARGE SCALE GENOMIC DNA]</scope>
    <source>
        <strain evidence="7">JCM 13501</strain>
    </source>
</reference>
<comment type="caution">
    <text evidence="6">The sequence shown here is derived from an EMBL/GenBank/DDBJ whole genome shotgun (WGS) entry which is preliminary data.</text>
</comment>
<evidence type="ECO:0000256" key="2">
    <source>
        <dbReference type="ARBA" id="ARBA00023110"/>
    </source>
</evidence>
<evidence type="ECO:0000256" key="1">
    <source>
        <dbReference type="ARBA" id="ARBA00007365"/>
    </source>
</evidence>
<evidence type="ECO:0000256" key="3">
    <source>
        <dbReference type="ARBA" id="ARBA00023235"/>
    </source>
</evidence>
<protein>
    <recommendedName>
        <fullName evidence="4">Peptidyl-prolyl cis-trans isomerase</fullName>
        <shortName evidence="4">PPIase</shortName>
        <ecNumber evidence="4">5.2.1.8</ecNumber>
    </recommendedName>
</protein>
<dbReference type="PROSITE" id="PS50072">
    <property type="entry name" value="CSA_PPIASE_2"/>
    <property type="match status" value="1"/>
</dbReference>
<evidence type="ECO:0000256" key="4">
    <source>
        <dbReference type="RuleBase" id="RU363019"/>
    </source>
</evidence>
<proteinExistence type="inferred from homology"/>
<dbReference type="Proteomes" id="UP000616499">
    <property type="component" value="Unassembled WGS sequence"/>
</dbReference>
<dbReference type="GO" id="GO:0016853">
    <property type="term" value="F:isomerase activity"/>
    <property type="evidence" value="ECO:0007669"/>
    <property type="project" value="UniProtKB-KW"/>
</dbReference>
<dbReference type="InterPro" id="IPR029000">
    <property type="entry name" value="Cyclophilin-like_dom_sf"/>
</dbReference>
<organism evidence="6 7">
    <name type="scientific">Pseudomonas asuensis</name>
    <dbReference type="NCBI Taxonomy" id="1825787"/>
    <lineage>
        <taxon>Bacteria</taxon>
        <taxon>Pseudomonadati</taxon>
        <taxon>Pseudomonadota</taxon>
        <taxon>Gammaproteobacteria</taxon>
        <taxon>Pseudomonadales</taxon>
        <taxon>Pseudomonadaceae</taxon>
        <taxon>Pseudomonas</taxon>
    </lineage>
</organism>
<evidence type="ECO:0000313" key="7">
    <source>
        <dbReference type="Proteomes" id="UP000616499"/>
    </source>
</evidence>
<dbReference type="EC" id="5.2.1.8" evidence="4"/>
<dbReference type="PRINTS" id="PR00153">
    <property type="entry name" value="CSAPPISMRASE"/>
</dbReference>
<sequence length="183" mass="19888">MLKAFFTAATLLLASSAWAAENPHVVLTTNQGEIELELDAQKAPVSVQNFLSYIDSGFYNGTIFHRVIPGFMIQGGGFTQDMQQKDTQAPIRNEADNDLKNTRGTVSMARTAAVNSATSQFFVNVADNAFLDHGQRDFGYAVFGKVTRGMDVVDKIAGVSTVNKGMLQNVPREPILILAAKRS</sequence>
<dbReference type="RefSeq" id="WP_188864796.1">
    <property type="nucleotide sequence ID" value="NZ_BMNW01000002.1"/>
</dbReference>